<dbReference type="InterPro" id="IPR000045">
    <property type="entry name" value="Prepilin_IV_endopep_pep"/>
</dbReference>
<evidence type="ECO:0000256" key="3">
    <source>
        <dbReference type="ARBA" id="ARBA00022475"/>
    </source>
</evidence>
<feature type="domain" description="Prepilin type IV endopeptidase peptidase" evidence="8">
    <location>
        <begin position="108"/>
        <end position="209"/>
    </location>
</feature>
<keyword evidence="3" id="KW-1003">Cell membrane</keyword>
<dbReference type="Gene3D" id="1.20.120.1220">
    <property type="match status" value="1"/>
</dbReference>
<keyword evidence="6 7" id="KW-0472">Membrane</keyword>
<dbReference type="GO" id="GO:0006465">
    <property type="term" value="P:signal peptide processing"/>
    <property type="evidence" value="ECO:0007669"/>
    <property type="project" value="TreeGrafter"/>
</dbReference>
<dbReference type="RefSeq" id="WP_160625809.1">
    <property type="nucleotide sequence ID" value="NZ_WUUQ01000007.1"/>
</dbReference>
<dbReference type="EMBL" id="WUUQ01000007">
    <property type="protein sequence ID" value="MXQ74422.1"/>
    <property type="molecule type" value="Genomic_DNA"/>
</dbReference>
<dbReference type="Pfam" id="PF01478">
    <property type="entry name" value="Peptidase_A24"/>
    <property type="match status" value="1"/>
</dbReference>
<accession>A0A6N8U928</accession>
<keyword evidence="4 7" id="KW-0812">Transmembrane</keyword>
<evidence type="ECO:0000256" key="6">
    <source>
        <dbReference type="ARBA" id="ARBA00023136"/>
    </source>
</evidence>
<evidence type="ECO:0000256" key="5">
    <source>
        <dbReference type="ARBA" id="ARBA00022989"/>
    </source>
</evidence>
<feature type="domain" description="Prepilin peptidase A24 N-terminal" evidence="9">
    <location>
        <begin position="14"/>
        <end position="96"/>
    </location>
</feature>
<feature type="transmembrane region" description="Helical" evidence="7">
    <location>
        <begin position="227"/>
        <end position="246"/>
    </location>
</feature>
<comment type="subcellular location">
    <subcellularLocation>
        <location evidence="1">Cell membrane</location>
        <topology evidence="1">Multi-pass membrane protein</topology>
    </subcellularLocation>
</comment>
<reference evidence="10 11" key="2">
    <citation type="submission" date="2020-01" db="EMBL/GenBank/DDBJ databases">
        <title>Clostridiaceae sp. nov. isolated from the gut of human by culturomics.</title>
        <authorList>
            <person name="Chang Y."/>
        </authorList>
    </citation>
    <scope>NUCLEOTIDE SEQUENCE [LARGE SCALE GENOMIC DNA]</scope>
    <source>
        <strain evidence="10 11">DONG20-135</strain>
    </source>
</reference>
<feature type="transmembrane region" description="Helical" evidence="7">
    <location>
        <begin position="151"/>
        <end position="171"/>
    </location>
</feature>
<keyword evidence="5 7" id="KW-1133">Transmembrane helix</keyword>
<organism evidence="10 11">
    <name type="scientific">Copranaerobaculum intestinale</name>
    <dbReference type="NCBI Taxonomy" id="2692629"/>
    <lineage>
        <taxon>Bacteria</taxon>
        <taxon>Bacillati</taxon>
        <taxon>Bacillota</taxon>
        <taxon>Erysipelotrichia</taxon>
        <taxon>Erysipelotrichales</taxon>
        <taxon>Erysipelotrichaceae</taxon>
        <taxon>Copranaerobaculum</taxon>
    </lineage>
</organism>
<protein>
    <submittedName>
        <fullName evidence="10">Prepilin peptidase</fullName>
    </submittedName>
</protein>
<keyword evidence="11" id="KW-1185">Reference proteome</keyword>
<feature type="transmembrane region" description="Helical" evidence="7">
    <location>
        <begin position="125"/>
        <end position="144"/>
    </location>
</feature>
<gene>
    <name evidence="10" type="ORF">GSF08_10845</name>
</gene>
<dbReference type="InterPro" id="IPR050882">
    <property type="entry name" value="Prepilin_peptidase/N-MTase"/>
</dbReference>
<comment type="similarity">
    <text evidence="2">Belongs to the peptidase A24 family.</text>
</comment>
<evidence type="ECO:0000259" key="9">
    <source>
        <dbReference type="Pfam" id="PF06750"/>
    </source>
</evidence>
<dbReference type="Proteomes" id="UP000434036">
    <property type="component" value="Unassembled WGS sequence"/>
</dbReference>
<evidence type="ECO:0000256" key="7">
    <source>
        <dbReference type="SAM" id="Phobius"/>
    </source>
</evidence>
<sequence>MKGIMIISYVYLFVVGVCVASFINVVVYRVPLHISVAKGRSFCPSCHHSLKALDLIPVFSYLLLRGKCRYCQAAISVRYPIVELIGGLLAVLCFHHYGFDWMTILSFVIFMILLSIALIDFDTMTIPNGLLLFLLPLAIVIAVLNPQIDWISRSIGFFIVSLPMYLLDYIIPDCFGGGDIKMMAVCGIMLGWINTLVAMFIGIMTCGIAASVLLLQKKADRKMHIAFGPYLAFGVGAALLYGEPLLRSYLALFGL</sequence>
<feature type="transmembrane region" description="Helical" evidence="7">
    <location>
        <begin position="6"/>
        <end position="27"/>
    </location>
</feature>
<dbReference type="GO" id="GO:0005886">
    <property type="term" value="C:plasma membrane"/>
    <property type="evidence" value="ECO:0007669"/>
    <property type="project" value="UniProtKB-SubCell"/>
</dbReference>
<evidence type="ECO:0000256" key="1">
    <source>
        <dbReference type="ARBA" id="ARBA00004651"/>
    </source>
</evidence>
<name>A0A6N8U928_9FIRM</name>
<evidence type="ECO:0000256" key="2">
    <source>
        <dbReference type="ARBA" id="ARBA00005801"/>
    </source>
</evidence>
<dbReference type="Pfam" id="PF06750">
    <property type="entry name" value="A24_N_bact"/>
    <property type="match status" value="1"/>
</dbReference>
<dbReference type="PANTHER" id="PTHR30487">
    <property type="entry name" value="TYPE 4 PREPILIN-LIKE PROTEINS LEADER PEPTIDE-PROCESSING ENZYME"/>
    <property type="match status" value="1"/>
</dbReference>
<evidence type="ECO:0000256" key="4">
    <source>
        <dbReference type="ARBA" id="ARBA00022692"/>
    </source>
</evidence>
<proteinExistence type="inferred from homology"/>
<dbReference type="PANTHER" id="PTHR30487:SF0">
    <property type="entry name" value="PREPILIN LEADER PEPTIDASE_N-METHYLTRANSFERASE-RELATED"/>
    <property type="match status" value="1"/>
</dbReference>
<feature type="transmembrane region" description="Helical" evidence="7">
    <location>
        <begin position="191"/>
        <end position="215"/>
    </location>
</feature>
<evidence type="ECO:0000313" key="10">
    <source>
        <dbReference type="EMBL" id="MXQ74422.1"/>
    </source>
</evidence>
<dbReference type="GO" id="GO:0004190">
    <property type="term" value="F:aspartic-type endopeptidase activity"/>
    <property type="evidence" value="ECO:0007669"/>
    <property type="project" value="InterPro"/>
</dbReference>
<comment type="caution">
    <text evidence="10">The sequence shown here is derived from an EMBL/GenBank/DDBJ whole genome shotgun (WGS) entry which is preliminary data.</text>
</comment>
<evidence type="ECO:0000259" key="8">
    <source>
        <dbReference type="Pfam" id="PF01478"/>
    </source>
</evidence>
<evidence type="ECO:0000313" key="11">
    <source>
        <dbReference type="Proteomes" id="UP000434036"/>
    </source>
</evidence>
<dbReference type="InterPro" id="IPR010627">
    <property type="entry name" value="Prepilin_pept_A24_N"/>
</dbReference>
<feature type="transmembrane region" description="Helical" evidence="7">
    <location>
        <begin position="101"/>
        <end position="119"/>
    </location>
</feature>
<reference evidence="10 11" key="1">
    <citation type="submission" date="2019-12" db="EMBL/GenBank/DDBJ databases">
        <authorList>
            <person name="Yang R."/>
        </authorList>
    </citation>
    <scope>NUCLEOTIDE SEQUENCE [LARGE SCALE GENOMIC DNA]</scope>
    <source>
        <strain evidence="10 11">DONG20-135</strain>
    </source>
</reference>
<dbReference type="AlphaFoldDB" id="A0A6N8U928"/>